<evidence type="ECO:0000256" key="6">
    <source>
        <dbReference type="ARBA" id="ARBA00022642"/>
    </source>
</evidence>
<dbReference type="RefSeq" id="WP_147618720.1">
    <property type="nucleotide sequence ID" value="NZ_JACOQH010000005.1"/>
</dbReference>
<name>A0ABR7IB30_9FIRM</name>
<dbReference type="PIRSF" id="PIRSF000484">
    <property type="entry name" value="NAPRT"/>
    <property type="match status" value="1"/>
</dbReference>
<keyword evidence="7 9" id="KW-0808">Transferase</keyword>
<evidence type="ECO:0000259" key="10">
    <source>
        <dbReference type="Pfam" id="PF04095"/>
    </source>
</evidence>
<dbReference type="GO" id="GO:0004516">
    <property type="term" value="F:nicotinate phosphoribosyltransferase activity"/>
    <property type="evidence" value="ECO:0007669"/>
    <property type="project" value="UniProtKB-EC"/>
</dbReference>
<comment type="pathway">
    <text evidence="1 9">Cofactor biosynthesis; NAD(+) biosynthesis; nicotinate D-ribonucleotide from nicotinate: step 1/1.</text>
</comment>
<comment type="caution">
    <text evidence="13">The sequence shown here is derived from an EMBL/GenBank/DDBJ whole genome shotgun (WGS) entry which is preliminary data.</text>
</comment>
<dbReference type="InterPro" id="IPR040727">
    <property type="entry name" value="NAPRTase_N"/>
</dbReference>
<dbReference type="PANTHER" id="PTHR11098">
    <property type="entry name" value="NICOTINATE PHOSPHORIBOSYLTRANSFERASE"/>
    <property type="match status" value="1"/>
</dbReference>
<gene>
    <name evidence="13" type="ORF">H8Z76_08695</name>
</gene>
<dbReference type="Pfam" id="PF17956">
    <property type="entry name" value="NAPRTase_C"/>
    <property type="match status" value="1"/>
</dbReference>
<evidence type="ECO:0000256" key="4">
    <source>
        <dbReference type="ARBA" id="ARBA00022553"/>
    </source>
</evidence>
<evidence type="ECO:0000313" key="13">
    <source>
        <dbReference type="EMBL" id="MBC5754105.1"/>
    </source>
</evidence>
<keyword evidence="5 9" id="KW-0436">Ligase</keyword>
<dbReference type="InterPro" id="IPR041525">
    <property type="entry name" value="N/Namide_PRibTrfase"/>
</dbReference>
<dbReference type="Pfam" id="PF04095">
    <property type="entry name" value="NAPRTase"/>
    <property type="match status" value="1"/>
</dbReference>
<dbReference type="EC" id="6.3.4.21" evidence="3 9"/>
<dbReference type="NCBIfam" id="NF009131">
    <property type="entry name" value="PRK12484.1"/>
    <property type="match status" value="1"/>
</dbReference>
<sequence length="483" mass="53834">MSTLNLTLLTDLYEMTMMQGYFKSANHDVAVFDAFYRKNPCDGGYAICAGLDQVIDYIKNLHFSAEDISYLRGLHIFDEDFLSYLENFRFSGDIYAIPEGTLIFPREPLIKVIAPIMEAQLVETAILNIINHQSLIATKAARVCYAAGSDGVMEFGLRRAQGPDSGTYGARAAVIGGCKGTSNVLAGQLFDVPVLGTHAHSWIMSFPDEYTAFKTYANLYPSACILLVDTYDTLKSGVPHAIRVFREMREAGIPLTYYGVRIDSGDLAYLSKQIRKMLDDAGFPDAVISASNDLDEYLIESLKLQGAEITSWGVGTNLITAKDNPAFGGVYKMAAIQKEDGNFVPKIKISENSEKITNPGNKTIYRIYDKATGKIRADLICLADETFDEACDMNLFDPNEPWKKTRIAGGTYTLRELLVPVFENGKCVYDSPKVMDIQAACTKEKDTIWDETKRFVNPSRIYVDLSDKLYRLKHDLLNDMSES</sequence>
<keyword evidence="6 9" id="KW-0662">Pyridine nucleotide biosynthesis</keyword>
<proteinExistence type="inferred from homology"/>
<dbReference type="SUPFAM" id="SSF54675">
    <property type="entry name" value="Nicotinate/Quinolinate PRTase N-terminal domain-like"/>
    <property type="match status" value="1"/>
</dbReference>
<evidence type="ECO:0000256" key="7">
    <source>
        <dbReference type="ARBA" id="ARBA00022679"/>
    </source>
</evidence>
<feature type="domain" description="Nicotinate phosphoribosyltransferase C-terminal" evidence="12">
    <location>
        <begin position="361"/>
        <end position="473"/>
    </location>
</feature>
<dbReference type="Gene3D" id="3.20.140.10">
    <property type="entry name" value="nicotinate phosphoribosyltransferase"/>
    <property type="match status" value="1"/>
</dbReference>
<dbReference type="NCBIfam" id="TIGR01513">
    <property type="entry name" value="NAPRTase_put"/>
    <property type="match status" value="1"/>
</dbReference>
<dbReference type="Proteomes" id="UP000621540">
    <property type="component" value="Unassembled WGS sequence"/>
</dbReference>
<dbReference type="InterPro" id="IPR006405">
    <property type="entry name" value="Nic_PRibTrfase_pncB"/>
</dbReference>
<comment type="similarity">
    <text evidence="2 9">Belongs to the NAPRTase family.</text>
</comment>
<dbReference type="InterPro" id="IPR007229">
    <property type="entry name" value="Nic_PRibTrfase-Fam"/>
</dbReference>
<evidence type="ECO:0000256" key="2">
    <source>
        <dbReference type="ARBA" id="ARBA00010897"/>
    </source>
</evidence>
<keyword evidence="14" id="KW-1185">Reference proteome</keyword>
<dbReference type="CDD" id="cd01570">
    <property type="entry name" value="NAPRTase_A"/>
    <property type="match status" value="1"/>
</dbReference>
<feature type="domain" description="Nicotinate phosphoribosyltransferase N-terminal" evidence="11">
    <location>
        <begin position="8"/>
        <end position="131"/>
    </location>
</feature>
<evidence type="ECO:0000256" key="9">
    <source>
        <dbReference type="RuleBase" id="RU365100"/>
    </source>
</evidence>
<dbReference type="Pfam" id="PF17767">
    <property type="entry name" value="NAPRTase_N"/>
    <property type="match status" value="1"/>
</dbReference>
<dbReference type="InterPro" id="IPR013785">
    <property type="entry name" value="Aldolase_TIM"/>
</dbReference>
<keyword evidence="13" id="KW-0328">Glycosyltransferase</keyword>
<protein>
    <recommendedName>
        <fullName evidence="3 9">Nicotinate phosphoribosyltransferase</fullName>
        <ecNumber evidence="3 9">6.3.4.21</ecNumber>
    </recommendedName>
</protein>
<evidence type="ECO:0000256" key="8">
    <source>
        <dbReference type="ARBA" id="ARBA00048668"/>
    </source>
</evidence>
<reference evidence="13 14" key="1">
    <citation type="submission" date="2020-08" db="EMBL/GenBank/DDBJ databases">
        <title>Genome public.</title>
        <authorList>
            <person name="Liu C."/>
            <person name="Sun Q."/>
        </authorList>
    </citation>
    <scope>NUCLEOTIDE SEQUENCE [LARGE SCALE GENOMIC DNA]</scope>
    <source>
        <strain evidence="13 14">BX0805</strain>
    </source>
</reference>
<dbReference type="SUPFAM" id="SSF51690">
    <property type="entry name" value="Nicotinate/Quinolinate PRTase C-terminal domain-like"/>
    <property type="match status" value="1"/>
</dbReference>
<feature type="domain" description="Nicotinate/nicotinamide phosphoribosyltransferase" evidence="10">
    <location>
        <begin position="152"/>
        <end position="355"/>
    </location>
</feature>
<organism evidence="13 14">
    <name type="scientific">Roseburia yibonii</name>
    <dbReference type="NCBI Taxonomy" id="2763063"/>
    <lineage>
        <taxon>Bacteria</taxon>
        <taxon>Bacillati</taxon>
        <taxon>Bacillota</taxon>
        <taxon>Clostridia</taxon>
        <taxon>Lachnospirales</taxon>
        <taxon>Lachnospiraceae</taxon>
        <taxon>Roseburia</taxon>
    </lineage>
</organism>
<dbReference type="InterPro" id="IPR036068">
    <property type="entry name" value="Nicotinate_pribotase-like_C"/>
</dbReference>
<dbReference type="GO" id="GO:0016757">
    <property type="term" value="F:glycosyltransferase activity"/>
    <property type="evidence" value="ECO:0007669"/>
    <property type="project" value="UniProtKB-KW"/>
</dbReference>
<dbReference type="EMBL" id="JACOQH010000005">
    <property type="protein sequence ID" value="MBC5754105.1"/>
    <property type="molecule type" value="Genomic_DNA"/>
</dbReference>
<dbReference type="PANTHER" id="PTHR11098:SF1">
    <property type="entry name" value="NICOTINATE PHOSPHORIBOSYLTRANSFERASE"/>
    <property type="match status" value="1"/>
</dbReference>
<dbReference type="InterPro" id="IPR041619">
    <property type="entry name" value="NAPRTase_C"/>
</dbReference>
<dbReference type="Gene3D" id="3.20.20.70">
    <property type="entry name" value="Aldolase class I"/>
    <property type="match status" value="1"/>
</dbReference>
<evidence type="ECO:0000259" key="12">
    <source>
        <dbReference type="Pfam" id="PF17956"/>
    </source>
</evidence>
<evidence type="ECO:0000256" key="1">
    <source>
        <dbReference type="ARBA" id="ARBA00004952"/>
    </source>
</evidence>
<keyword evidence="4" id="KW-0597">Phosphoprotein</keyword>
<evidence type="ECO:0000313" key="14">
    <source>
        <dbReference type="Proteomes" id="UP000621540"/>
    </source>
</evidence>
<evidence type="ECO:0000256" key="3">
    <source>
        <dbReference type="ARBA" id="ARBA00013236"/>
    </source>
</evidence>
<comment type="function">
    <text evidence="9">Catalyzes the first step in the biosynthesis of NAD from nicotinic acid, the ATP-dependent synthesis of beta-nicotinate D-ribonucleotide from nicotinate and 5-phospho-D-ribose 1-phosphate.</text>
</comment>
<dbReference type="NCBIfam" id="NF006695">
    <property type="entry name" value="PRK09243.1-2"/>
    <property type="match status" value="1"/>
</dbReference>
<comment type="catalytic activity">
    <reaction evidence="8 9">
        <text>5-phospho-alpha-D-ribose 1-diphosphate + nicotinate + ATP + H2O = nicotinate beta-D-ribonucleotide + ADP + phosphate + diphosphate</text>
        <dbReference type="Rhea" id="RHEA:36163"/>
        <dbReference type="ChEBI" id="CHEBI:15377"/>
        <dbReference type="ChEBI" id="CHEBI:30616"/>
        <dbReference type="ChEBI" id="CHEBI:32544"/>
        <dbReference type="ChEBI" id="CHEBI:33019"/>
        <dbReference type="ChEBI" id="CHEBI:43474"/>
        <dbReference type="ChEBI" id="CHEBI:57502"/>
        <dbReference type="ChEBI" id="CHEBI:58017"/>
        <dbReference type="ChEBI" id="CHEBI:456216"/>
        <dbReference type="EC" id="6.3.4.21"/>
    </reaction>
</comment>
<accession>A0ABR7IB30</accession>
<evidence type="ECO:0000259" key="11">
    <source>
        <dbReference type="Pfam" id="PF17767"/>
    </source>
</evidence>
<evidence type="ECO:0000256" key="5">
    <source>
        <dbReference type="ARBA" id="ARBA00022598"/>
    </source>
</evidence>
<comment type="PTM">
    <text evidence="9">Transiently phosphorylated on a His residue during the reaction cycle. Phosphorylation strongly increases the affinity for substrates and increases the rate of nicotinate D-ribonucleotide production. Dephosphorylation regenerates the low-affinity form of the enzyme, leading to product release.</text>
</comment>